<comment type="similarity">
    <text evidence="3">Belongs to the class-I pyridoxal-phosphate-dependent aminotransferase family.</text>
</comment>
<dbReference type="InterPro" id="IPR004839">
    <property type="entry name" value="Aminotransferase_I/II_large"/>
</dbReference>
<dbReference type="GO" id="GO:0008483">
    <property type="term" value="F:transaminase activity"/>
    <property type="evidence" value="ECO:0007669"/>
    <property type="project" value="UniProtKB-KW"/>
</dbReference>
<evidence type="ECO:0000256" key="4">
    <source>
        <dbReference type="ARBA" id="ARBA00011738"/>
    </source>
</evidence>
<sequence>MKLKVEEAVLEGLRTGEWKEGERLPSVRVMAERLGVHRLTVLKAYSRLEEERVLESRYRSGYYVRNRESGVGLPAGGQEGHWAYAARPGYRNRSRLSDIHSFPVMYRMSEALLDPTLLPNRFLASHAKEVLDRHPMVLSTYSTVMGDLALREAMAEYFRVRHGIEATAEEIMVTSGSQQAIDLVSRALVKRGDKVLIERPTYSPAIDLFQQQGIRMLPVDLTPEGYDLGRIEELMRVEKPRMFYLNPTFHNPTGYTVPTVQRKALIELAERYSCILVEDDVYHDLYFDKPPPPPMFYYDTEGYVVYIRSYSKYIAPGLRMSMLIARPSVMEAIRPIKALADAGTPVLAQKIFHSFFFSHRMQEHIEKLRLAVRLRKEAMEHAFEHSGWKWRSPEGGLNLWIQLPKEISAEQLLARSLELSAAFVPGSICDPFGEMDDWIRISYSLLGEKSIAEGVERLLEAAESLPSRNSN</sequence>
<dbReference type="InterPro" id="IPR015421">
    <property type="entry name" value="PyrdxlP-dep_Trfase_major"/>
</dbReference>
<dbReference type="GO" id="GO:0003677">
    <property type="term" value="F:DNA binding"/>
    <property type="evidence" value="ECO:0007669"/>
    <property type="project" value="UniProtKB-KW"/>
</dbReference>
<dbReference type="FunFam" id="3.40.640.10:FF:000053">
    <property type="entry name" value="Aminotransferase, class I"/>
    <property type="match status" value="1"/>
</dbReference>
<dbReference type="InterPro" id="IPR015422">
    <property type="entry name" value="PyrdxlP-dep_Trfase_small"/>
</dbReference>
<evidence type="ECO:0000256" key="3">
    <source>
        <dbReference type="ARBA" id="ARBA00007441"/>
    </source>
</evidence>
<keyword evidence="6" id="KW-0808">Transferase</keyword>
<comment type="similarity">
    <text evidence="2">In the C-terminal section; belongs to the class-I pyridoxal-phosphate-dependent aminotransferase family.</text>
</comment>
<dbReference type="Pfam" id="PF00392">
    <property type="entry name" value="GntR"/>
    <property type="match status" value="1"/>
</dbReference>
<dbReference type="SUPFAM" id="SSF53383">
    <property type="entry name" value="PLP-dependent transferases"/>
    <property type="match status" value="1"/>
</dbReference>
<dbReference type="InterPro" id="IPR051446">
    <property type="entry name" value="HTH_trans_reg/aminotransferase"/>
</dbReference>
<evidence type="ECO:0000256" key="9">
    <source>
        <dbReference type="ARBA" id="ARBA00023125"/>
    </source>
</evidence>
<name>A0A229P6G8_9BACL</name>
<dbReference type="InterPro" id="IPR000524">
    <property type="entry name" value="Tscrpt_reg_HTH_GntR"/>
</dbReference>
<dbReference type="InterPro" id="IPR036388">
    <property type="entry name" value="WH-like_DNA-bd_sf"/>
</dbReference>
<dbReference type="CDD" id="cd07377">
    <property type="entry name" value="WHTH_GntR"/>
    <property type="match status" value="1"/>
</dbReference>
<protein>
    <submittedName>
        <fullName evidence="12">GntR family transcriptional regulator</fullName>
    </submittedName>
</protein>
<dbReference type="PROSITE" id="PS50949">
    <property type="entry name" value="HTH_GNTR"/>
    <property type="match status" value="1"/>
</dbReference>
<keyword evidence="7" id="KW-0663">Pyridoxal phosphate</keyword>
<evidence type="ECO:0000313" key="13">
    <source>
        <dbReference type="Proteomes" id="UP000215145"/>
    </source>
</evidence>
<dbReference type="Gene3D" id="3.90.1150.10">
    <property type="entry name" value="Aspartate Aminotransferase, domain 1"/>
    <property type="match status" value="1"/>
</dbReference>
<evidence type="ECO:0000256" key="8">
    <source>
        <dbReference type="ARBA" id="ARBA00023015"/>
    </source>
</evidence>
<evidence type="ECO:0000256" key="5">
    <source>
        <dbReference type="ARBA" id="ARBA00022576"/>
    </source>
</evidence>
<evidence type="ECO:0000256" key="2">
    <source>
        <dbReference type="ARBA" id="ARBA00005384"/>
    </source>
</evidence>
<keyword evidence="5" id="KW-0032">Aminotransferase</keyword>
<comment type="subunit">
    <text evidence="4">Homodimer.</text>
</comment>
<evidence type="ECO:0000259" key="11">
    <source>
        <dbReference type="PROSITE" id="PS50949"/>
    </source>
</evidence>
<evidence type="ECO:0000313" key="12">
    <source>
        <dbReference type="EMBL" id="OXM17535.1"/>
    </source>
</evidence>
<evidence type="ECO:0000256" key="6">
    <source>
        <dbReference type="ARBA" id="ARBA00022679"/>
    </source>
</evidence>
<reference evidence="12 13" key="1">
    <citation type="submission" date="2017-07" db="EMBL/GenBank/DDBJ databases">
        <title>Paenibacillus herberti R33 genome sequencing and assembly.</title>
        <authorList>
            <person name="Su W."/>
        </authorList>
    </citation>
    <scope>NUCLEOTIDE SEQUENCE [LARGE SCALE GENOMIC DNA]</scope>
    <source>
        <strain evidence="12 13">R33</strain>
    </source>
</reference>
<comment type="cofactor">
    <cofactor evidence="1">
        <name>pyridoxal 5'-phosphate</name>
        <dbReference type="ChEBI" id="CHEBI:597326"/>
    </cofactor>
</comment>
<organism evidence="12 13">
    <name type="scientific">Paenibacillus herberti</name>
    <dbReference type="NCBI Taxonomy" id="1619309"/>
    <lineage>
        <taxon>Bacteria</taxon>
        <taxon>Bacillati</taxon>
        <taxon>Bacillota</taxon>
        <taxon>Bacilli</taxon>
        <taxon>Bacillales</taxon>
        <taxon>Paenibacillaceae</taxon>
        <taxon>Paenibacillus</taxon>
    </lineage>
</organism>
<dbReference type="InterPro" id="IPR015424">
    <property type="entry name" value="PyrdxlP-dep_Trfase"/>
</dbReference>
<dbReference type="OrthoDB" id="9802601at2"/>
<keyword evidence="10" id="KW-0804">Transcription</keyword>
<proteinExistence type="inferred from homology"/>
<keyword evidence="8" id="KW-0805">Transcription regulation</keyword>
<dbReference type="Proteomes" id="UP000215145">
    <property type="component" value="Unassembled WGS sequence"/>
</dbReference>
<dbReference type="PANTHER" id="PTHR46577">
    <property type="entry name" value="HTH-TYPE TRANSCRIPTIONAL REGULATORY PROTEIN GABR"/>
    <property type="match status" value="1"/>
</dbReference>
<dbReference type="PANTHER" id="PTHR46577:SF2">
    <property type="entry name" value="TRANSCRIPTIONAL REGULATORY PROTEIN"/>
    <property type="match status" value="1"/>
</dbReference>
<dbReference type="GO" id="GO:0003700">
    <property type="term" value="F:DNA-binding transcription factor activity"/>
    <property type="evidence" value="ECO:0007669"/>
    <property type="project" value="InterPro"/>
</dbReference>
<dbReference type="Pfam" id="PF00155">
    <property type="entry name" value="Aminotran_1_2"/>
    <property type="match status" value="1"/>
</dbReference>
<dbReference type="AlphaFoldDB" id="A0A229P6G8"/>
<evidence type="ECO:0000256" key="7">
    <source>
        <dbReference type="ARBA" id="ARBA00022898"/>
    </source>
</evidence>
<evidence type="ECO:0000256" key="10">
    <source>
        <dbReference type="ARBA" id="ARBA00023163"/>
    </source>
</evidence>
<gene>
    <name evidence="12" type="ORF">CGZ75_07930</name>
</gene>
<keyword evidence="13" id="KW-1185">Reference proteome</keyword>
<dbReference type="CDD" id="cd00609">
    <property type="entry name" value="AAT_like"/>
    <property type="match status" value="1"/>
</dbReference>
<dbReference type="InterPro" id="IPR036390">
    <property type="entry name" value="WH_DNA-bd_sf"/>
</dbReference>
<dbReference type="SMART" id="SM00345">
    <property type="entry name" value="HTH_GNTR"/>
    <property type="match status" value="1"/>
</dbReference>
<dbReference type="Gene3D" id="1.10.10.10">
    <property type="entry name" value="Winged helix-like DNA-binding domain superfamily/Winged helix DNA-binding domain"/>
    <property type="match status" value="1"/>
</dbReference>
<comment type="caution">
    <text evidence="12">The sequence shown here is derived from an EMBL/GenBank/DDBJ whole genome shotgun (WGS) entry which is preliminary data.</text>
</comment>
<dbReference type="Gene3D" id="3.40.640.10">
    <property type="entry name" value="Type I PLP-dependent aspartate aminotransferase-like (Major domain)"/>
    <property type="match status" value="1"/>
</dbReference>
<keyword evidence="9" id="KW-0238">DNA-binding</keyword>
<accession>A0A229P6G8</accession>
<feature type="domain" description="HTH gntR-type" evidence="11">
    <location>
        <begin position="1"/>
        <end position="67"/>
    </location>
</feature>
<dbReference type="EMBL" id="NMUQ01000001">
    <property type="protein sequence ID" value="OXM17535.1"/>
    <property type="molecule type" value="Genomic_DNA"/>
</dbReference>
<dbReference type="GO" id="GO:0030170">
    <property type="term" value="F:pyridoxal phosphate binding"/>
    <property type="evidence" value="ECO:0007669"/>
    <property type="project" value="InterPro"/>
</dbReference>
<dbReference type="SUPFAM" id="SSF46785">
    <property type="entry name" value="Winged helix' DNA-binding domain"/>
    <property type="match status" value="1"/>
</dbReference>
<evidence type="ECO:0000256" key="1">
    <source>
        <dbReference type="ARBA" id="ARBA00001933"/>
    </source>
</evidence>